<name>A0ABW6A073_9BACT</name>
<evidence type="ECO:0000256" key="1">
    <source>
        <dbReference type="SAM" id="Coils"/>
    </source>
</evidence>
<dbReference type="Pfam" id="PF04402">
    <property type="entry name" value="SIMPL"/>
    <property type="match status" value="1"/>
</dbReference>
<dbReference type="InterPro" id="IPR007497">
    <property type="entry name" value="SIMPL/DUF541"/>
</dbReference>
<comment type="caution">
    <text evidence="3">The sequence shown here is derived from an EMBL/GenBank/DDBJ whole genome shotgun (WGS) entry which is preliminary data.</text>
</comment>
<evidence type="ECO:0000313" key="3">
    <source>
        <dbReference type="EMBL" id="MFD2918664.1"/>
    </source>
</evidence>
<keyword evidence="1" id="KW-0175">Coiled coil</keyword>
<feature type="coiled-coil region" evidence="1">
    <location>
        <begin position="52"/>
        <end position="106"/>
    </location>
</feature>
<feature type="chain" id="PRO_5046676700" evidence="2">
    <location>
        <begin position="18"/>
        <end position="230"/>
    </location>
</feature>
<keyword evidence="2" id="KW-0732">Signal</keyword>
<feature type="signal peptide" evidence="2">
    <location>
        <begin position="1"/>
        <end position="17"/>
    </location>
</feature>
<proteinExistence type="predicted"/>
<dbReference type="EMBL" id="JBHUOZ010000001">
    <property type="protein sequence ID" value="MFD2918664.1"/>
    <property type="molecule type" value="Genomic_DNA"/>
</dbReference>
<dbReference type="PANTHER" id="PTHR34387">
    <property type="entry name" value="SLR1258 PROTEIN"/>
    <property type="match status" value="1"/>
</dbReference>
<evidence type="ECO:0000313" key="4">
    <source>
        <dbReference type="Proteomes" id="UP001597511"/>
    </source>
</evidence>
<organism evidence="3 4">
    <name type="scientific">Terrimonas rubra</name>
    <dbReference type="NCBI Taxonomy" id="1035890"/>
    <lineage>
        <taxon>Bacteria</taxon>
        <taxon>Pseudomonadati</taxon>
        <taxon>Bacteroidota</taxon>
        <taxon>Chitinophagia</taxon>
        <taxon>Chitinophagales</taxon>
        <taxon>Chitinophagaceae</taxon>
        <taxon>Terrimonas</taxon>
    </lineage>
</organism>
<accession>A0ABW6A073</accession>
<dbReference type="Gene3D" id="3.30.110.170">
    <property type="entry name" value="Protein of unknown function (DUF541), domain 1"/>
    <property type="match status" value="1"/>
</dbReference>
<dbReference type="Proteomes" id="UP001597511">
    <property type="component" value="Unassembled WGS sequence"/>
</dbReference>
<keyword evidence="4" id="KW-1185">Reference proteome</keyword>
<gene>
    <name evidence="3" type="ORF">ACFS6H_03010</name>
</gene>
<sequence>MKKLFSLLLLLPFFAVAQNSAQSEVDGTPHIEVTGTAEKEIAPDEISIRIVLQETAEKNRTTIKELEEALKAKLKASGIELNKLVLQNANASYEKISRKNKDVINQKEYILKVNSAEQAYKAFAIFDEIQIKDARIVELSHSKIEEYRQEVKLMAVKAAKQKATNMLAAIGESIDKPLVIREMDETYMVYRANMVSNIAPSADYINEGEDFLEIKPIKLQYKVFTRFKIK</sequence>
<protein>
    <submittedName>
        <fullName evidence="3">SIMPL domain-containing protein</fullName>
    </submittedName>
</protein>
<evidence type="ECO:0000256" key="2">
    <source>
        <dbReference type="SAM" id="SignalP"/>
    </source>
</evidence>
<dbReference type="PANTHER" id="PTHR34387:SF1">
    <property type="entry name" value="PERIPLASMIC IMMUNOGENIC PROTEIN"/>
    <property type="match status" value="1"/>
</dbReference>
<dbReference type="RefSeq" id="WP_386095082.1">
    <property type="nucleotide sequence ID" value="NZ_JBHUOZ010000001.1"/>
</dbReference>
<reference evidence="4" key="1">
    <citation type="journal article" date="2019" name="Int. J. Syst. Evol. Microbiol.">
        <title>The Global Catalogue of Microorganisms (GCM) 10K type strain sequencing project: providing services to taxonomists for standard genome sequencing and annotation.</title>
        <authorList>
            <consortium name="The Broad Institute Genomics Platform"/>
            <consortium name="The Broad Institute Genome Sequencing Center for Infectious Disease"/>
            <person name="Wu L."/>
            <person name="Ma J."/>
        </authorList>
    </citation>
    <scope>NUCLEOTIDE SEQUENCE [LARGE SCALE GENOMIC DNA]</scope>
    <source>
        <strain evidence="4">KCTC 23299</strain>
    </source>
</reference>
<dbReference type="InterPro" id="IPR052022">
    <property type="entry name" value="26kDa_periplasmic_antigen"/>
</dbReference>